<comment type="caution">
    <text evidence="2">The sequence shown here is derived from an EMBL/GenBank/DDBJ whole genome shotgun (WGS) entry which is preliminary data.</text>
</comment>
<evidence type="ECO:0008006" key="4">
    <source>
        <dbReference type="Google" id="ProtNLM"/>
    </source>
</evidence>
<organism evidence="2 3">
    <name type="scientific">Nocardioides koreensis</name>
    <dbReference type="NCBI Taxonomy" id="433651"/>
    <lineage>
        <taxon>Bacteria</taxon>
        <taxon>Bacillati</taxon>
        <taxon>Actinomycetota</taxon>
        <taxon>Actinomycetes</taxon>
        <taxon>Propionibacteriales</taxon>
        <taxon>Nocardioidaceae</taxon>
        <taxon>Nocardioides</taxon>
    </lineage>
</organism>
<proteinExistence type="predicted"/>
<evidence type="ECO:0000313" key="3">
    <source>
        <dbReference type="Proteomes" id="UP001501771"/>
    </source>
</evidence>
<evidence type="ECO:0000313" key="2">
    <source>
        <dbReference type="EMBL" id="GAA2148648.1"/>
    </source>
</evidence>
<dbReference type="RefSeq" id="WP_344153026.1">
    <property type="nucleotide sequence ID" value="NZ_BAAAQR010000008.1"/>
</dbReference>
<protein>
    <recommendedName>
        <fullName evidence="4">Sulfotransferase family protein</fullName>
    </recommendedName>
</protein>
<reference evidence="3" key="1">
    <citation type="journal article" date="2019" name="Int. J. Syst. Evol. Microbiol.">
        <title>The Global Catalogue of Microorganisms (GCM) 10K type strain sequencing project: providing services to taxonomists for standard genome sequencing and annotation.</title>
        <authorList>
            <consortium name="The Broad Institute Genomics Platform"/>
            <consortium name="The Broad Institute Genome Sequencing Center for Infectious Disease"/>
            <person name="Wu L."/>
            <person name="Ma J."/>
        </authorList>
    </citation>
    <scope>NUCLEOTIDE SEQUENCE [LARGE SCALE GENOMIC DNA]</scope>
    <source>
        <strain evidence="3">JCM 16022</strain>
    </source>
</reference>
<accession>A0ABP5LJV4</accession>
<feature type="region of interest" description="Disordered" evidence="1">
    <location>
        <begin position="1"/>
        <end position="30"/>
    </location>
</feature>
<sequence>MLEQVPAEPESEKLTDEDLAMSSTPGPTDTQRKVVLVAGSGRSGTSLMAGILKQMGMTVPEPEVVADATNPKGFGEPRWVVDFHETLLKRTIVQTADARPSAWFDTGRAGTRELNRSELTAWLEQEFTTADSLVIKDPRISWFLGLWRVAAVRSGASTSTITMLRPPAEVVGSKNAYYGGRQGDISRLAGWVNVMLCTERATRGSSRAFVRYHDLLDDWTKTVVRVGEELDLREVADAGTGKMQEVHGFVDPQMRRVRATWDDLSVPDNLRDVAQATWDQLNLLAEPGGDTADVHAALDELRHRYGALYADAEAFANSSVTAAGPAFLRATRQARAAQAEADAAAAYEAASPMRKGYLRTRRVGGRVKRRLQNRGE</sequence>
<keyword evidence="3" id="KW-1185">Reference proteome</keyword>
<dbReference type="Gene3D" id="3.40.50.300">
    <property type="entry name" value="P-loop containing nucleotide triphosphate hydrolases"/>
    <property type="match status" value="1"/>
</dbReference>
<gene>
    <name evidence="2" type="ORF">GCM10009844_27270</name>
</gene>
<name>A0ABP5LJV4_9ACTN</name>
<dbReference type="InterPro" id="IPR027417">
    <property type="entry name" value="P-loop_NTPase"/>
</dbReference>
<evidence type="ECO:0000256" key="1">
    <source>
        <dbReference type="SAM" id="MobiDB-lite"/>
    </source>
</evidence>
<dbReference type="EMBL" id="BAAAQR010000008">
    <property type="protein sequence ID" value="GAA2148648.1"/>
    <property type="molecule type" value="Genomic_DNA"/>
</dbReference>
<dbReference type="Proteomes" id="UP001501771">
    <property type="component" value="Unassembled WGS sequence"/>
</dbReference>
<dbReference type="SUPFAM" id="SSF52540">
    <property type="entry name" value="P-loop containing nucleoside triphosphate hydrolases"/>
    <property type="match status" value="1"/>
</dbReference>